<protein>
    <recommendedName>
        <fullName evidence="1">GH18 domain-containing protein</fullName>
    </recommendedName>
</protein>
<dbReference type="AlphaFoldDB" id="A0A8C6GXW5"/>
<feature type="domain" description="GH18" evidence="1">
    <location>
        <begin position="1"/>
        <end position="75"/>
    </location>
</feature>
<keyword evidence="3" id="KW-1185">Reference proteome</keyword>
<organism evidence="2 3">
    <name type="scientific">Mus spicilegus</name>
    <name type="common">Mound-building mouse</name>
    <dbReference type="NCBI Taxonomy" id="10103"/>
    <lineage>
        <taxon>Eukaryota</taxon>
        <taxon>Metazoa</taxon>
        <taxon>Chordata</taxon>
        <taxon>Craniata</taxon>
        <taxon>Vertebrata</taxon>
        <taxon>Euteleostomi</taxon>
        <taxon>Mammalia</taxon>
        <taxon>Eutheria</taxon>
        <taxon>Euarchontoglires</taxon>
        <taxon>Glires</taxon>
        <taxon>Rodentia</taxon>
        <taxon>Myomorpha</taxon>
        <taxon>Muroidea</taxon>
        <taxon>Muridae</taxon>
        <taxon>Murinae</taxon>
        <taxon>Mus</taxon>
        <taxon>Mus</taxon>
    </lineage>
</organism>
<dbReference type="GO" id="GO:0005576">
    <property type="term" value="C:extracellular region"/>
    <property type="evidence" value="ECO:0007669"/>
    <property type="project" value="TreeGrafter"/>
</dbReference>
<dbReference type="Gene3D" id="3.20.20.80">
    <property type="entry name" value="Glycosidases"/>
    <property type="match status" value="1"/>
</dbReference>
<dbReference type="SUPFAM" id="SSF51445">
    <property type="entry name" value="(Trans)glycosidases"/>
    <property type="match status" value="1"/>
</dbReference>
<reference evidence="2" key="2">
    <citation type="submission" date="2025-09" db="UniProtKB">
        <authorList>
            <consortium name="Ensembl"/>
        </authorList>
    </citation>
    <scope>IDENTIFICATION</scope>
</reference>
<dbReference type="Proteomes" id="UP000694415">
    <property type="component" value="Unplaced"/>
</dbReference>
<proteinExistence type="predicted"/>
<accession>A0A8C6GXW5</accession>
<dbReference type="PANTHER" id="PTHR11177">
    <property type="entry name" value="CHITINASE"/>
    <property type="match status" value="1"/>
</dbReference>
<dbReference type="PROSITE" id="PS51910">
    <property type="entry name" value="GH18_2"/>
    <property type="match status" value="1"/>
</dbReference>
<dbReference type="InterPro" id="IPR017853">
    <property type="entry name" value="GH"/>
</dbReference>
<sequence length="75" mass="8906">MVSTPENRHSFITSIIKFLRKYGFDGLNLAWQYPGCYGSPPRDKHLFTILMHVRKAGINTFFIPRRFEFFFSFVI</sequence>
<dbReference type="InterPro" id="IPR001223">
    <property type="entry name" value="Glyco_hydro18_cat"/>
</dbReference>
<name>A0A8C6GXW5_MUSSI</name>
<reference evidence="2" key="1">
    <citation type="submission" date="2025-08" db="UniProtKB">
        <authorList>
            <consortium name="Ensembl"/>
        </authorList>
    </citation>
    <scope>IDENTIFICATION</scope>
</reference>
<dbReference type="GO" id="GO:0005975">
    <property type="term" value="P:carbohydrate metabolic process"/>
    <property type="evidence" value="ECO:0007669"/>
    <property type="project" value="InterPro"/>
</dbReference>
<evidence type="ECO:0000313" key="2">
    <source>
        <dbReference type="Ensembl" id="ENSMSIP00000012543.1"/>
    </source>
</evidence>
<dbReference type="PANTHER" id="PTHR11177:SF147">
    <property type="entry name" value="CHITINASE-LIKE 6"/>
    <property type="match status" value="1"/>
</dbReference>
<dbReference type="Pfam" id="PF00704">
    <property type="entry name" value="Glyco_hydro_18"/>
    <property type="match status" value="1"/>
</dbReference>
<evidence type="ECO:0000259" key="1">
    <source>
        <dbReference type="PROSITE" id="PS51910"/>
    </source>
</evidence>
<dbReference type="Ensembl" id="ENSMSIT00000015906.1">
    <property type="protein sequence ID" value="ENSMSIP00000012543.1"/>
    <property type="gene ID" value="ENSMSIG00000010904.1"/>
</dbReference>
<dbReference type="GeneTree" id="ENSGT00940000178113"/>
<evidence type="ECO:0000313" key="3">
    <source>
        <dbReference type="Proteomes" id="UP000694415"/>
    </source>
</evidence>
<dbReference type="GO" id="GO:0004568">
    <property type="term" value="F:chitinase activity"/>
    <property type="evidence" value="ECO:0007669"/>
    <property type="project" value="TreeGrafter"/>
</dbReference>
<dbReference type="GO" id="GO:0008061">
    <property type="term" value="F:chitin binding"/>
    <property type="evidence" value="ECO:0007669"/>
    <property type="project" value="TreeGrafter"/>
</dbReference>
<dbReference type="InterPro" id="IPR050314">
    <property type="entry name" value="Glycosyl_Hydrlase_18"/>
</dbReference>
<dbReference type="GO" id="GO:0006032">
    <property type="term" value="P:chitin catabolic process"/>
    <property type="evidence" value="ECO:0007669"/>
    <property type="project" value="TreeGrafter"/>
</dbReference>